<evidence type="ECO:0000256" key="1">
    <source>
        <dbReference type="SAM" id="MobiDB-lite"/>
    </source>
</evidence>
<gene>
    <name evidence="2" type="ORF">M407DRAFT_123462</name>
</gene>
<accession>A0A0C3QAD4</accession>
<dbReference type="Proteomes" id="UP000054248">
    <property type="component" value="Unassembled WGS sequence"/>
</dbReference>
<dbReference type="AlphaFoldDB" id="A0A0C3QAD4"/>
<feature type="region of interest" description="Disordered" evidence="1">
    <location>
        <begin position="55"/>
        <end position="82"/>
    </location>
</feature>
<proteinExistence type="predicted"/>
<protein>
    <submittedName>
        <fullName evidence="2">Uncharacterized protein</fullName>
    </submittedName>
</protein>
<keyword evidence="3" id="KW-1185">Reference proteome</keyword>
<feature type="region of interest" description="Disordered" evidence="1">
    <location>
        <begin position="1"/>
        <end position="40"/>
    </location>
</feature>
<reference evidence="3" key="2">
    <citation type="submission" date="2015-01" db="EMBL/GenBank/DDBJ databases">
        <title>Evolutionary Origins and Diversification of the Mycorrhizal Mutualists.</title>
        <authorList>
            <consortium name="DOE Joint Genome Institute"/>
            <consortium name="Mycorrhizal Genomics Consortium"/>
            <person name="Kohler A."/>
            <person name="Kuo A."/>
            <person name="Nagy L.G."/>
            <person name="Floudas D."/>
            <person name="Copeland A."/>
            <person name="Barry K.W."/>
            <person name="Cichocki N."/>
            <person name="Veneault-Fourrey C."/>
            <person name="LaButti K."/>
            <person name="Lindquist E.A."/>
            <person name="Lipzen A."/>
            <person name="Lundell T."/>
            <person name="Morin E."/>
            <person name="Murat C."/>
            <person name="Riley R."/>
            <person name="Ohm R."/>
            <person name="Sun H."/>
            <person name="Tunlid A."/>
            <person name="Henrissat B."/>
            <person name="Grigoriev I.V."/>
            <person name="Hibbett D.S."/>
            <person name="Martin F."/>
        </authorList>
    </citation>
    <scope>NUCLEOTIDE SEQUENCE [LARGE SCALE GENOMIC DNA]</scope>
    <source>
        <strain evidence="3">MUT 4182</strain>
    </source>
</reference>
<evidence type="ECO:0000313" key="3">
    <source>
        <dbReference type="Proteomes" id="UP000054248"/>
    </source>
</evidence>
<dbReference type="EMBL" id="KN823127">
    <property type="protein sequence ID" value="KIO21796.1"/>
    <property type="molecule type" value="Genomic_DNA"/>
</dbReference>
<evidence type="ECO:0000313" key="2">
    <source>
        <dbReference type="EMBL" id="KIO21796.1"/>
    </source>
</evidence>
<name>A0A0C3QAD4_9AGAM</name>
<organism evidence="2 3">
    <name type="scientific">Tulasnella calospora MUT 4182</name>
    <dbReference type="NCBI Taxonomy" id="1051891"/>
    <lineage>
        <taxon>Eukaryota</taxon>
        <taxon>Fungi</taxon>
        <taxon>Dikarya</taxon>
        <taxon>Basidiomycota</taxon>
        <taxon>Agaricomycotina</taxon>
        <taxon>Agaricomycetes</taxon>
        <taxon>Cantharellales</taxon>
        <taxon>Tulasnellaceae</taxon>
        <taxon>Tulasnella</taxon>
    </lineage>
</organism>
<sequence length="135" mass="14807">MHRSSDPSRLQSHHKHPSSSPLKPTTFGTHDKKIGSSRAFWGRNEKIPLTDLVAHTHQSSHSPFGAKTYDGDHQRRAPQISRSSTCQIITPGFTVLDNVCSFNGTLDIVRPDTKLASFPEVRTMISSAGSPSLTT</sequence>
<dbReference type="HOGENOM" id="CLU_1887276_0_0_1"/>
<reference evidence="2 3" key="1">
    <citation type="submission" date="2014-04" db="EMBL/GenBank/DDBJ databases">
        <authorList>
            <consortium name="DOE Joint Genome Institute"/>
            <person name="Kuo A."/>
            <person name="Girlanda M."/>
            <person name="Perotto S."/>
            <person name="Kohler A."/>
            <person name="Nagy L.G."/>
            <person name="Floudas D."/>
            <person name="Copeland A."/>
            <person name="Barry K.W."/>
            <person name="Cichocki N."/>
            <person name="Veneault-Fourrey C."/>
            <person name="LaButti K."/>
            <person name="Lindquist E.A."/>
            <person name="Lipzen A."/>
            <person name="Lundell T."/>
            <person name="Morin E."/>
            <person name="Murat C."/>
            <person name="Sun H."/>
            <person name="Tunlid A."/>
            <person name="Henrissat B."/>
            <person name="Grigoriev I.V."/>
            <person name="Hibbett D.S."/>
            <person name="Martin F."/>
            <person name="Nordberg H.P."/>
            <person name="Cantor M.N."/>
            <person name="Hua S.X."/>
        </authorList>
    </citation>
    <scope>NUCLEOTIDE SEQUENCE [LARGE SCALE GENOMIC DNA]</scope>
    <source>
        <strain evidence="2 3">MUT 4182</strain>
    </source>
</reference>